<keyword evidence="3" id="KW-0175">Coiled coil</keyword>
<dbReference type="Pfam" id="PF00512">
    <property type="entry name" value="HisKA"/>
    <property type="match status" value="1"/>
</dbReference>
<dbReference type="InterPro" id="IPR001789">
    <property type="entry name" value="Sig_transdc_resp-reg_receiver"/>
</dbReference>
<comment type="caution">
    <text evidence="7">The sequence shown here is derived from an EMBL/GenBank/DDBJ whole genome shotgun (WGS) entry which is preliminary data.</text>
</comment>
<feature type="domain" description="Response regulatory" evidence="6">
    <location>
        <begin position="1319"/>
        <end position="1472"/>
    </location>
</feature>
<dbReference type="SMART" id="SM00387">
    <property type="entry name" value="HATPase_c"/>
    <property type="match status" value="2"/>
</dbReference>
<feature type="compositionally biased region" description="Low complexity" evidence="4">
    <location>
        <begin position="719"/>
        <end position="732"/>
    </location>
</feature>
<dbReference type="EMBL" id="RSCE01000001">
    <property type="protein sequence ID" value="RSH88448.1"/>
    <property type="molecule type" value="Genomic_DNA"/>
</dbReference>
<dbReference type="InterPro" id="IPR003661">
    <property type="entry name" value="HisK_dim/P_dom"/>
</dbReference>
<dbReference type="SMART" id="SM00091">
    <property type="entry name" value="PAS"/>
    <property type="match status" value="1"/>
</dbReference>
<dbReference type="InterPro" id="IPR005467">
    <property type="entry name" value="His_kinase_dom"/>
</dbReference>
<dbReference type="PROSITE" id="PS50109">
    <property type="entry name" value="HIS_KIN"/>
    <property type="match status" value="2"/>
</dbReference>
<dbReference type="InterPro" id="IPR036097">
    <property type="entry name" value="HisK_dim/P_sf"/>
</dbReference>
<dbReference type="Gene3D" id="3.30.450.20">
    <property type="entry name" value="PAS domain"/>
    <property type="match status" value="1"/>
</dbReference>
<evidence type="ECO:0000313" key="8">
    <source>
        <dbReference type="Proteomes" id="UP000279236"/>
    </source>
</evidence>
<feature type="region of interest" description="Disordered" evidence="4">
    <location>
        <begin position="1"/>
        <end position="54"/>
    </location>
</feature>
<sequence>MSSVSPHTALRPLDDQDQDGSETKGQPPTETPAGLDAPQTGSSRGSRQPATEFLRRSNIELNSLPREYLESYPYPAFVLTCAVPPTASLVAYPLNGVLWWGPEFTMMYNQRFADTVALNHPQGFGISGTSAWMDIWTSLGPLTDVVVKGTPVFRHDVFQLAQQKLSGVLRESYRHHLWMPVRDDDGSQGGLFHGQMDVTKHVISERRTTLVKVLSERTGSGRTVAEFHDSILETLQDHPKDAPFALLYDIHRTVDPGYLVHRRSSASTHSSDEPQSHVQLRYAGGVGIPDNHPSAPQMVDLLLPSSRDQTNAMLAQTFSDPTLQHSTGDSTPSRSATCAETPTLLAEGKSDQWPFLDALISGRCVIVEDCISLIQGYPVRVWDELASSAVVIPINSNRDKDFPTAILILGLSCRLDFDEDYEAFIHLLRFQMSIHLSAMQSIQDDKDHIEELGKLDRAKSTLFSNVSHELITPLSLIAGPLDDVLMDTPSGPKRDSLIMARGNVRRLTRLVNILMDVSNLEAGRLKGTFSQINLGIVTRDVAGLFRKGAEAAKLEFIVTCDIKLHDVYVDRERWEKILFNLIGNAITYTAEGSVHVSLAYSPTDAVLTVADTGVGIPSCDLGLVGHQFYRGQTQVHDGTGIALTFTKKLIEMHDGTLEIESKTTDESADGSHGSTFRVRIPLGRSHLPADAIDTSRGDVSPHPQGPSMEEYTEWHSEWESTAEGTSESSAPTATETLAKYRGIDPSTLWFKQEDVIMVVDDLPDTRRYLRSLFEPFCKVVEAKDGHSALHMFDETKPDLIIADVMMRRMSGFALLSALRSGTREQQVVPFIMLTASDDTRPEGAFGADDYLSKPFNARELIARVHMQLQLGKKRRALEDLFDERASELRLLTDLSPVGIFRCTYDGYVSYANAAWYEMSGYPANLPVTNWGDYIREDHQARVRAIWEAYIPSGESTVEAEWQWSNDRWMSVKVIRLDSEKGDAGIPKRGFVGCSVDITERKLNEEMQRQRIVDAEQRRAEAEEAKAQQELLIDYCSSLVRSNLLVLQEQLKQAMEDSRPFEPTGQLLATIAEDLEALDSIYQCGLTQERISNDVLSLGKIQLDMLQMFDVQIDVRNEAQKIIAVFQNEARMKRISLSLHISESFESLGITNIMTDPVRLGQILTNLLSNAIRFTAASKTRRIELRLDIGLQPPEDGTCTKPLAMPVSPLEVTEQTEIYVFVSVSDTGPGMTDTELATLFQRFSQASAKTHTLFGGSGLGLFVCRQLTELMGGRIEVVSEHGKGSQFHFFIRTHPSWNTTKEENRVTHETPRNLLTLKPRVLVVEDNIINRTVLLRQLKHVGFEVESACNGLEAVTMVRRAMTVDPRVPHSPLHDTADKWSRGEEEPPAEELLPTAPYDCVLMDLEMPVMDGYASARRIRAAETQGKLYHSNIIALTGNARQVQIDEAMVDFTDVVVKPYRLDDLLHKIEEIMGRHQEEVVAEDPKPRRPMLTKR</sequence>
<feature type="compositionally biased region" description="Basic and acidic residues" evidence="4">
    <location>
        <begin position="1371"/>
        <end position="1384"/>
    </location>
</feature>
<dbReference type="SUPFAM" id="SSF47384">
    <property type="entry name" value="Homodimeric domain of signal transducing histidine kinase"/>
    <property type="match status" value="1"/>
</dbReference>
<dbReference type="Pfam" id="PF13188">
    <property type="entry name" value="PAS_8"/>
    <property type="match status" value="1"/>
</dbReference>
<dbReference type="NCBIfam" id="TIGR00229">
    <property type="entry name" value="sensory_box"/>
    <property type="match status" value="1"/>
</dbReference>
<dbReference type="Pfam" id="PF02518">
    <property type="entry name" value="HATPase_c"/>
    <property type="match status" value="2"/>
</dbReference>
<dbReference type="GeneID" id="39585536"/>
<dbReference type="RefSeq" id="XP_028480656.1">
    <property type="nucleotide sequence ID" value="XM_028616799.1"/>
</dbReference>
<gene>
    <name evidence="7" type="ORF">EHS24_000993</name>
</gene>
<feature type="modified residue" description="4-aspartylphosphate" evidence="2">
    <location>
        <position position="803"/>
    </location>
</feature>
<evidence type="ECO:0000256" key="4">
    <source>
        <dbReference type="SAM" id="MobiDB-lite"/>
    </source>
</evidence>
<dbReference type="SUPFAM" id="SSF55874">
    <property type="entry name" value="ATPase domain of HSP90 chaperone/DNA topoisomerase II/histidine kinase"/>
    <property type="match status" value="2"/>
</dbReference>
<dbReference type="PANTHER" id="PTHR43547">
    <property type="entry name" value="TWO-COMPONENT HISTIDINE KINASE"/>
    <property type="match status" value="1"/>
</dbReference>
<evidence type="ECO:0008006" key="9">
    <source>
        <dbReference type="Google" id="ProtNLM"/>
    </source>
</evidence>
<dbReference type="SUPFAM" id="SSF52172">
    <property type="entry name" value="CheY-like"/>
    <property type="match status" value="2"/>
</dbReference>
<dbReference type="CDD" id="cd17546">
    <property type="entry name" value="REC_hyHK_CKI1_RcsC-like"/>
    <property type="match status" value="1"/>
</dbReference>
<dbReference type="PROSITE" id="PS50110">
    <property type="entry name" value="RESPONSE_REGULATORY"/>
    <property type="match status" value="2"/>
</dbReference>
<name>A0A427YBI3_9TREE</name>
<dbReference type="InterPro" id="IPR011006">
    <property type="entry name" value="CheY-like_superfamily"/>
</dbReference>
<keyword evidence="8" id="KW-1185">Reference proteome</keyword>
<dbReference type="InterPro" id="IPR036890">
    <property type="entry name" value="HATPase_C_sf"/>
</dbReference>
<dbReference type="Gene3D" id="3.30.565.10">
    <property type="entry name" value="Histidine kinase-like ATPase, C-terminal domain"/>
    <property type="match status" value="2"/>
</dbReference>
<feature type="coiled-coil region" evidence="3">
    <location>
        <begin position="1004"/>
        <end position="1031"/>
    </location>
</feature>
<protein>
    <recommendedName>
        <fullName evidence="9">Histidine kinase</fullName>
    </recommendedName>
</protein>
<dbReference type="Gene3D" id="3.40.50.2300">
    <property type="match status" value="2"/>
</dbReference>
<dbReference type="SMART" id="SM00388">
    <property type="entry name" value="HisKA"/>
    <property type="match status" value="1"/>
</dbReference>
<feature type="region of interest" description="Disordered" evidence="4">
    <location>
        <begin position="1365"/>
        <end position="1389"/>
    </location>
</feature>
<dbReference type="SMART" id="SM00448">
    <property type="entry name" value="REC"/>
    <property type="match status" value="2"/>
</dbReference>
<feature type="domain" description="Response regulatory" evidence="6">
    <location>
        <begin position="755"/>
        <end position="868"/>
    </location>
</feature>
<proteinExistence type="predicted"/>
<keyword evidence="1 2" id="KW-0597">Phosphoprotein</keyword>
<dbReference type="PANTHER" id="PTHR43547:SF2">
    <property type="entry name" value="HYBRID SIGNAL TRANSDUCTION HISTIDINE KINASE C"/>
    <property type="match status" value="1"/>
</dbReference>
<dbReference type="Proteomes" id="UP000279236">
    <property type="component" value="Unassembled WGS sequence"/>
</dbReference>
<dbReference type="InterPro" id="IPR035965">
    <property type="entry name" value="PAS-like_dom_sf"/>
</dbReference>
<dbReference type="SUPFAM" id="SSF55785">
    <property type="entry name" value="PYP-like sensor domain (PAS domain)"/>
    <property type="match status" value="1"/>
</dbReference>
<evidence type="ECO:0000313" key="7">
    <source>
        <dbReference type="EMBL" id="RSH88448.1"/>
    </source>
</evidence>
<feature type="region of interest" description="Disordered" evidence="4">
    <location>
        <begin position="689"/>
        <end position="732"/>
    </location>
</feature>
<dbReference type="CDD" id="cd00082">
    <property type="entry name" value="HisKA"/>
    <property type="match status" value="1"/>
</dbReference>
<dbReference type="OrthoDB" id="60033at2759"/>
<evidence type="ECO:0000256" key="2">
    <source>
        <dbReference type="PROSITE-ProRule" id="PRU00169"/>
    </source>
</evidence>
<feature type="modified residue" description="4-aspartylphosphate" evidence="2">
    <location>
        <position position="1403"/>
    </location>
</feature>
<dbReference type="CDD" id="cd00130">
    <property type="entry name" value="PAS"/>
    <property type="match status" value="1"/>
</dbReference>
<organism evidence="7 8">
    <name type="scientific">Apiotrichum porosum</name>
    <dbReference type="NCBI Taxonomy" id="105984"/>
    <lineage>
        <taxon>Eukaryota</taxon>
        <taxon>Fungi</taxon>
        <taxon>Dikarya</taxon>
        <taxon>Basidiomycota</taxon>
        <taxon>Agaricomycotina</taxon>
        <taxon>Tremellomycetes</taxon>
        <taxon>Trichosporonales</taxon>
        <taxon>Trichosporonaceae</taxon>
        <taxon>Apiotrichum</taxon>
    </lineage>
</organism>
<feature type="domain" description="Histidine kinase" evidence="5">
    <location>
        <begin position="465"/>
        <end position="684"/>
    </location>
</feature>
<feature type="compositionally biased region" description="Polar residues" evidence="4">
    <location>
        <begin position="39"/>
        <end position="49"/>
    </location>
</feature>
<evidence type="ECO:0000259" key="6">
    <source>
        <dbReference type="PROSITE" id="PS50110"/>
    </source>
</evidence>
<dbReference type="InterPro" id="IPR004358">
    <property type="entry name" value="Sig_transdc_His_kin-like_C"/>
</dbReference>
<reference evidence="7 8" key="1">
    <citation type="submission" date="2018-11" db="EMBL/GenBank/DDBJ databases">
        <title>Genome sequence of Apiotrichum porosum DSM 27194.</title>
        <authorList>
            <person name="Aliyu H."/>
            <person name="Gorte O."/>
            <person name="Ochsenreither K."/>
        </authorList>
    </citation>
    <scope>NUCLEOTIDE SEQUENCE [LARGE SCALE GENOMIC DNA]</scope>
    <source>
        <strain evidence="7 8">DSM 27194</strain>
    </source>
</reference>
<accession>A0A427YBI3</accession>
<evidence type="ECO:0000256" key="3">
    <source>
        <dbReference type="SAM" id="Coils"/>
    </source>
</evidence>
<dbReference type="Pfam" id="PF00072">
    <property type="entry name" value="Response_reg"/>
    <property type="match status" value="2"/>
</dbReference>
<dbReference type="GO" id="GO:0000155">
    <property type="term" value="F:phosphorelay sensor kinase activity"/>
    <property type="evidence" value="ECO:0007669"/>
    <property type="project" value="InterPro"/>
</dbReference>
<dbReference type="PRINTS" id="PR00344">
    <property type="entry name" value="BCTRLSENSOR"/>
</dbReference>
<dbReference type="InterPro" id="IPR003594">
    <property type="entry name" value="HATPase_dom"/>
</dbReference>
<dbReference type="STRING" id="105984.A0A427YBI3"/>
<feature type="domain" description="Histidine kinase" evidence="5">
    <location>
        <begin position="1088"/>
        <end position="1294"/>
    </location>
</feature>
<evidence type="ECO:0000256" key="1">
    <source>
        <dbReference type="ARBA" id="ARBA00022553"/>
    </source>
</evidence>
<dbReference type="InterPro" id="IPR000014">
    <property type="entry name" value="PAS"/>
</dbReference>
<evidence type="ECO:0000259" key="5">
    <source>
        <dbReference type="PROSITE" id="PS50109"/>
    </source>
</evidence>
<dbReference type="Gene3D" id="1.10.287.130">
    <property type="match status" value="1"/>
</dbReference>